<proteinExistence type="predicted"/>
<dbReference type="EMBL" id="JACWMX010000004">
    <property type="protein sequence ID" value="MBD1393532.1"/>
    <property type="molecule type" value="Genomic_DNA"/>
</dbReference>
<protein>
    <submittedName>
        <fullName evidence="1">Uncharacterized protein</fullName>
    </submittedName>
</protein>
<sequence>MKESFSTAFPDNFCIPLVSEDIIPLAGVLFSPGTEAFYLLVEALKQEEKEKFGSPEITNLRFELKRFDPVKLNGRVRLLYDLQLTFSCSALVNGLNNQHSYWNFEIDEPSKTIYFEGEEYGDIRSTVDEF</sequence>
<dbReference type="Proteomes" id="UP000619078">
    <property type="component" value="Unassembled WGS sequence"/>
</dbReference>
<gene>
    <name evidence="1" type="ORF">IDJ76_10515</name>
</gene>
<reference evidence="1" key="1">
    <citation type="submission" date="2020-09" db="EMBL/GenBank/DDBJ databases">
        <title>Novel species of Mucilaginibacter isolated from a glacier on the Tibetan Plateau.</title>
        <authorList>
            <person name="Liu Q."/>
            <person name="Xin Y.-H."/>
        </authorList>
    </citation>
    <scope>NUCLEOTIDE SEQUENCE</scope>
    <source>
        <strain evidence="1">ZB1P21</strain>
    </source>
</reference>
<evidence type="ECO:0000313" key="1">
    <source>
        <dbReference type="EMBL" id="MBD1393532.1"/>
    </source>
</evidence>
<organism evidence="1 2">
    <name type="scientific">Mucilaginibacter glaciei</name>
    <dbReference type="NCBI Taxonomy" id="2772109"/>
    <lineage>
        <taxon>Bacteria</taxon>
        <taxon>Pseudomonadati</taxon>
        <taxon>Bacteroidota</taxon>
        <taxon>Sphingobacteriia</taxon>
        <taxon>Sphingobacteriales</taxon>
        <taxon>Sphingobacteriaceae</taxon>
        <taxon>Mucilaginibacter</taxon>
    </lineage>
</organism>
<dbReference type="RefSeq" id="WP_191163278.1">
    <property type="nucleotide sequence ID" value="NZ_JACWMX010000004.1"/>
</dbReference>
<dbReference type="AlphaFoldDB" id="A0A926NRX3"/>
<comment type="caution">
    <text evidence="1">The sequence shown here is derived from an EMBL/GenBank/DDBJ whole genome shotgun (WGS) entry which is preliminary data.</text>
</comment>
<evidence type="ECO:0000313" key="2">
    <source>
        <dbReference type="Proteomes" id="UP000619078"/>
    </source>
</evidence>
<name>A0A926NRX3_9SPHI</name>
<accession>A0A926NRX3</accession>
<keyword evidence="2" id="KW-1185">Reference proteome</keyword>